<dbReference type="PROSITE" id="PS50262">
    <property type="entry name" value="G_PROTEIN_RECEP_F1_2"/>
    <property type="match status" value="2"/>
</dbReference>
<name>A0A8X7WV89_POLSE</name>
<comment type="similarity">
    <text evidence="13">Belongs to the G-protein coupled receptor 1 family.</text>
</comment>
<dbReference type="InterPro" id="IPR017452">
    <property type="entry name" value="GPCR_Rhodpsn_7TM"/>
</dbReference>
<keyword evidence="9" id="KW-1015">Disulfide bond</keyword>
<dbReference type="PRINTS" id="PR00237">
    <property type="entry name" value="GPCRRHODOPSN"/>
</dbReference>
<dbReference type="GO" id="GO:0005886">
    <property type="term" value="C:plasma membrane"/>
    <property type="evidence" value="ECO:0007669"/>
    <property type="project" value="UniProtKB-SubCell"/>
</dbReference>
<evidence type="ECO:0000256" key="4">
    <source>
        <dbReference type="ARBA" id="ARBA00022692"/>
    </source>
</evidence>
<dbReference type="GO" id="GO:0004930">
    <property type="term" value="F:G protein-coupled receptor activity"/>
    <property type="evidence" value="ECO:0007669"/>
    <property type="project" value="UniProtKB-KW"/>
</dbReference>
<evidence type="ECO:0000256" key="13">
    <source>
        <dbReference type="RuleBase" id="RU000688"/>
    </source>
</evidence>
<dbReference type="PROSITE" id="PS00237">
    <property type="entry name" value="G_PROTEIN_RECEP_F1_1"/>
    <property type="match status" value="1"/>
</dbReference>
<protein>
    <submittedName>
        <fullName evidence="16">OR1E1 protein</fullName>
    </submittedName>
</protein>
<dbReference type="InterPro" id="IPR050939">
    <property type="entry name" value="Olfactory_GPCR1"/>
</dbReference>
<keyword evidence="4 13" id="KW-0812">Transmembrane</keyword>
<evidence type="ECO:0000256" key="7">
    <source>
        <dbReference type="ARBA" id="ARBA00023040"/>
    </source>
</evidence>
<keyword evidence="5" id="KW-0552">Olfaction</keyword>
<evidence type="ECO:0000256" key="2">
    <source>
        <dbReference type="ARBA" id="ARBA00022475"/>
    </source>
</evidence>
<evidence type="ECO:0000256" key="8">
    <source>
        <dbReference type="ARBA" id="ARBA00023136"/>
    </source>
</evidence>
<evidence type="ECO:0000256" key="6">
    <source>
        <dbReference type="ARBA" id="ARBA00022989"/>
    </source>
</evidence>
<keyword evidence="17" id="KW-1185">Reference proteome</keyword>
<dbReference type="InterPro" id="IPR000276">
    <property type="entry name" value="GPCR_Rhodpsn"/>
</dbReference>
<keyword evidence="8 14" id="KW-0472">Membrane</keyword>
<dbReference type="FunFam" id="1.20.1070.10:FF:000024">
    <property type="entry name" value="Olfactory receptor"/>
    <property type="match status" value="1"/>
</dbReference>
<keyword evidence="12 13" id="KW-0807">Transducer</keyword>
<evidence type="ECO:0000313" key="16">
    <source>
        <dbReference type="EMBL" id="KAG2456650.1"/>
    </source>
</evidence>
<feature type="domain" description="G-protein coupled receptors family 1 profile" evidence="15">
    <location>
        <begin position="275"/>
        <end position="525"/>
    </location>
</feature>
<feature type="non-terminal residue" evidence="16">
    <location>
        <position position="1"/>
    </location>
</feature>
<gene>
    <name evidence="16" type="primary">Or1e1_3</name>
    <name evidence="16" type="ORF">GTO96_0012630</name>
</gene>
<evidence type="ECO:0000259" key="15">
    <source>
        <dbReference type="PROSITE" id="PS50262"/>
    </source>
</evidence>
<evidence type="ECO:0000256" key="10">
    <source>
        <dbReference type="ARBA" id="ARBA00023170"/>
    </source>
</evidence>
<dbReference type="Pfam" id="PF13853">
    <property type="entry name" value="7tm_4"/>
    <property type="match status" value="2"/>
</dbReference>
<evidence type="ECO:0000256" key="14">
    <source>
        <dbReference type="SAM" id="Phobius"/>
    </source>
</evidence>
<dbReference type="EMBL" id="JAATIS010008602">
    <property type="protein sequence ID" value="KAG2456650.1"/>
    <property type="molecule type" value="Genomic_DNA"/>
</dbReference>
<feature type="transmembrane region" description="Helical" evidence="14">
    <location>
        <begin position="262"/>
        <end position="285"/>
    </location>
</feature>
<dbReference type="SMART" id="SM01381">
    <property type="entry name" value="7TM_GPCR_Srsx"/>
    <property type="match status" value="1"/>
</dbReference>
<evidence type="ECO:0000256" key="3">
    <source>
        <dbReference type="ARBA" id="ARBA00022606"/>
    </source>
</evidence>
<feature type="transmembrane region" description="Helical" evidence="14">
    <location>
        <begin position="434"/>
        <end position="456"/>
    </location>
</feature>
<comment type="caution">
    <text evidence="16">The sequence shown here is derived from an EMBL/GenBank/DDBJ whole genome shotgun (WGS) entry which is preliminary data.</text>
</comment>
<dbReference type="PRINTS" id="PR00245">
    <property type="entry name" value="OLFACTORYR"/>
</dbReference>
<dbReference type="CDD" id="cd00637">
    <property type="entry name" value="7tm_classA_rhodopsin-like"/>
    <property type="match status" value="1"/>
</dbReference>
<feature type="transmembrane region" description="Helical" evidence="14">
    <location>
        <begin position="509"/>
        <end position="527"/>
    </location>
</feature>
<feature type="domain" description="G-protein coupled receptors family 1 profile" evidence="15">
    <location>
        <begin position="131"/>
        <end position="172"/>
    </location>
</feature>
<evidence type="ECO:0000256" key="5">
    <source>
        <dbReference type="ARBA" id="ARBA00022725"/>
    </source>
</evidence>
<dbReference type="PANTHER" id="PTHR24242">
    <property type="entry name" value="G-PROTEIN COUPLED RECEPTOR"/>
    <property type="match status" value="1"/>
</dbReference>
<feature type="transmembrane region" description="Helical" evidence="14">
    <location>
        <begin position="148"/>
        <end position="168"/>
    </location>
</feature>
<evidence type="ECO:0000256" key="11">
    <source>
        <dbReference type="ARBA" id="ARBA00023180"/>
    </source>
</evidence>
<feature type="transmembrane region" description="Helical" evidence="14">
    <location>
        <begin position="373"/>
        <end position="396"/>
    </location>
</feature>
<keyword evidence="2" id="KW-1003">Cell membrane</keyword>
<feature type="transmembrane region" description="Helical" evidence="14">
    <location>
        <begin position="116"/>
        <end position="141"/>
    </location>
</feature>
<sequence length="543" mass="59801">MGFGAWKVNSVGSYQGIWIAAEPLFAAPARTGSTSTWSTSGCLIKEASSHYSKSQKRVGVDEAFKEKRKGKERKERTVLCFMYCAARSDSPGMNKTSVSISEFVLHCAVDSQKKSYTIAILIVVYFVTLFGNILVILVIVMNPQLQKPMFIGIAALAVIDLLGSTNIIPRLIAILSGWEETEVEECWEGGVRDDGICDVREDGGGRAEVDVVLSGYDDGASFFLKERAERRSDSPGMNKTSVSVSEFVLHCTVDSQKKSYTIAILVMVYLVTLFGNILVILVIVMNPQLQKPMFITIAALAVIDLLGSTNVIPRLIAILSGWVTVPYGPCLLQLLLVLYLAEAESYLLVFMACDRYVAVLHPLRYSALVTKRILWAAGLLLNVVPVGFALTGLIFITEFSFCSTNIINYCFCDYASLFKIACNENPKYLDILSAISFLFGFCPLVFILLSYARIAYAALKISSSDGKKKTLNTLTTHLLVVGLFNIPLLIYTMLTGLGVKLSAETNNSLIIVATIVPPMLNPIIYSFRNKEMRSSIQKLFKRA</sequence>
<feature type="transmembrane region" description="Helical" evidence="14">
    <location>
        <begin position="477"/>
        <end position="497"/>
    </location>
</feature>
<comment type="subcellular location">
    <subcellularLocation>
        <location evidence="1">Cell membrane</location>
        <topology evidence="1">Multi-pass membrane protein</topology>
    </subcellularLocation>
</comment>
<evidence type="ECO:0000256" key="1">
    <source>
        <dbReference type="ARBA" id="ARBA00004651"/>
    </source>
</evidence>
<dbReference type="InterPro" id="IPR000725">
    <property type="entry name" value="Olfact_rcpt"/>
</dbReference>
<keyword evidence="3" id="KW-0716">Sensory transduction</keyword>
<accession>A0A8X7WV89</accession>
<dbReference type="AlphaFoldDB" id="A0A8X7WV89"/>
<keyword evidence="6 14" id="KW-1133">Transmembrane helix</keyword>
<proteinExistence type="inferred from homology"/>
<dbReference type="SUPFAM" id="SSF81321">
    <property type="entry name" value="Family A G protein-coupled receptor-like"/>
    <property type="match status" value="2"/>
</dbReference>
<evidence type="ECO:0000313" key="17">
    <source>
        <dbReference type="Proteomes" id="UP000886611"/>
    </source>
</evidence>
<dbReference type="Gene3D" id="1.20.1070.10">
    <property type="entry name" value="Rhodopsin 7-helix transmembrane proteins"/>
    <property type="match status" value="2"/>
</dbReference>
<keyword evidence="10 13" id="KW-0675">Receptor</keyword>
<feature type="transmembrane region" description="Helical" evidence="14">
    <location>
        <begin position="297"/>
        <end position="319"/>
    </location>
</feature>
<keyword evidence="7 13" id="KW-0297">G-protein coupled receptor</keyword>
<evidence type="ECO:0000256" key="12">
    <source>
        <dbReference type="ARBA" id="ARBA00023224"/>
    </source>
</evidence>
<evidence type="ECO:0000256" key="9">
    <source>
        <dbReference type="ARBA" id="ARBA00023157"/>
    </source>
</evidence>
<dbReference type="GO" id="GO:0004984">
    <property type="term" value="F:olfactory receptor activity"/>
    <property type="evidence" value="ECO:0007669"/>
    <property type="project" value="InterPro"/>
</dbReference>
<dbReference type="Proteomes" id="UP000886611">
    <property type="component" value="Unassembled WGS sequence"/>
</dbReference>
<dbReference type="PANTHER" id="PTHR24242:SF359">
    <property type="entry name" value="ODORANT RECEPTOR-RELATED"/>
    <property type="match status" value="1"/>
</dbReference>
<feature type="non-terminal residue" evidence="16">
    <location>
        <position position="543"/>
    </location>
</feature>
<organism evidence="16 17">
    <name type="scientific">Polypterus senegalus</name>
    <name type="common">Senegal bichir</name>
    <dbReference type="NCBI Taxonomy" id="55291"/>
    <lineage>
        <taxon>Eukaryota</taxon>
        <taxon>Metazoa</taxon>
        <taxon>Chordata</taxon>
        <taxon>Craniata</taxon>
        <taxon>Vertebrata</taxon>
        <taxon>Euteleostomi</taxon>
        <taxon>Actinopterygii</taxon>
        <taxon>Polypteriformes</taxon>
        <taxon>Polypteridae</taxon>
        <taxon>Polypterus</taxon>
    </lineage>
</organism>
<keyword evidence="11" id="KW-0325">Glycoprotein</keyword>
<reference evidence="16 17" key="1">
    <citation type="journal article" date="2021" name="Cell">
        <title>Tracing the genetic footprints of vertebrate landing in non-teleost ray-finned fishes.</title>
        <authorList>
            <person name="Bi X."/>
            <person name="Wang K."/>
            <person name="Yang L."/>
            <person name="Pan H."/>
            <person name="Jiang H."/>
            <person name="Wei Q."/>
            <person name="Fang M."/>
            <person name="Yu H."/>
            <person name="Zhu C."/>
            <person name="Cai Y."/>
            <person name="He Y."/>
            <person name="Gan X."/>
            <person name="Zeng H."/>
            <person name="Yu D."/>
            <person name="Zhu Y."/>
            <person name="Jiang H."/>
            <person name="Qiu Q."/>
            <person name="Yang H."/>
            <person name="Zhang Y.E."/>
            <person name="Wang W."/>
            <person name="Zhu M."/>
            <person name="He S."/>
            <person name="Zhang G."/>
        </authorList>
    </citation>
    <scope>NUCLEOTIDE SEQUENCE [LARGE SCALE GENOMIC DNA]</scope>
    <source>
        <strain evidence="16">Bchr_013</strain>
    </source>
</reference>